<dbReference type="EMBL" id="JAGVWF010000017">
    <property type="protein sequence ID" value="MBS3059024.1"/>
    <property type="molecule type" value="Genomic_DNA"/>
</dbReference>
<reference evidence="2" key="3">
    <citation type="submission" date="2021-05" db="EMBL/GenBank/DDBJ databases">
        <title>Protein family content uncovers lineage relationships and bacterial pathway maintenance mechanisms in DPANN archaea.</title>
        <authorList>
            <person name="Castelle C.J."/>
            <person name="Meheust R."/>
            <person name="Jaffe A.L."/>
            <person name="Seitz K."/>
            <person name="Gong X."/>
            <person name="Baker B.J."/>
            <person name="Banfield J.F."/>
        </authorList>
    </citation>
    <scope>NUCLEOTIDE SEQUENCE</scope>
    <source>
        <strain evidence="2">RIFCSPHIGHO2_01_FULL_GW2011_AR10_43_9</strain>
    </source>
</reference>
<dbReference type="AlphaFoldDB" id="A0A7J4IWK3"/>
<dbReference type="Proteomes" id="UP000683213">
    <property type="component" value="Unassembled WGS sequence"/>
</dbReference>
<proteinExistence type="predicted"/>
<accession>A0A7J4IWK3</accession>
<dbReference type="Proteomes" id="UP000577419">
    <property type="component" value="Unassembled WGS sequence"/>
</dbReference>
<organism evidence="1 3">
    <name type="scientific">Candidatus Iainarchaeum sp</name>
    <dbReference type="NCBI Taxonomy" id="3101447"/>
    <lineage>
        <taxon>Archaea</taxon>
        <taxon>Candidatus Iainarchaeota</taxon>
        <taxon>Candidatus Iainarchaeia</taxon>
        <taxon>Candidatus Iainarchaeales</taxon>
        <taxon>Candidatus Iainarchaeaceae</taxon>
        <taxon>Candidatus Iainarchaeum</taxon>
    </lineage>
</organism>
<reference evidence="2" key="2">
    <citation type="submission" date="2021-03" db="EMBL/GenBank/DDBJ databases">
        <authorList>
            <person name="Jaffe A."/>
        </authorList>
    </citation>
    <scope>NUCLEOTIDE SEQUENCE</scope>
    <source>
        <strain evidence="2">RIFCSPHIGHO2_01_FULL_GW2011_AR10_43_9</strain>
    </source>
</reference>
<sequence>MPKQRGIRPVRRPLDLFTKNRLNNSIQRSAERQLKVALMVDELRELTRKLKKKPKRWMPTERFREFGRAEKRVSAIRKEFMERWFNKAEIERALNSKTSAKERFFGQLKSDLESIAASSPAWQTEIDRIKNEVMQWNFVKTKEDVLFHTVIEVRKKLGK</sequence>
<evidence type="ECO:0000313" key="2">
    <source>
        <dbReference type="EMBL" id="MBS3059024.1"/>
    </source>
</evidence>
<reference evidence="3" key="1">
    <citation type="journal article" date="2020" name="bioRxiv">
        <title>A rank-normalized archaeal taxonomy based on genome phylogeny resolves widespread incomplete and uneven classifications.</title>
        <authorList>
            <person name="Rinke C."/>
            <person name="Chuvochina M."/>
            <person name="Mussig A.J."/>
            <person name="Chaumeil P.-A."/>
            <person name="Waite D.W."/>
            <person name="Whitman W.B."/>
            <person name="Parks D.H."/>
            <person name="Hugenholtz P."/>
        </authorList>
    </citation>
    <scope>NUCLEOTIDE SEQUENCE [LARGE SCALE GENOMIC DNA]</scope>
</reference>
<gene>
    <name evidence="1" type="ORF">HA237_04790</name>
    <name evidence="2" type="ORF">J4224_01205</name>
</gene>
<evidence type="ECO:0000313" key="3">
    <source>
        <dbReference type="Proteomes" id="UP000577419"/>
    </source>
</evidence>
<comment type="caution">
    <text evidence="1">The sequence shown here is derived from an EMBL/GenBank/DDBJ whole genome shotgun (WGS) entry which is preliminary data.</text>
</comment>
<protein>
    <submittedName>
        <fullName evidence="1">Uncharacterized protein</fullName>
    </submittedName>
</protein>
<evidence type="ECO:0000313" key="1">
    <source>
        <dbReference type="EMBL" id="HIH08659.1"/>
    </source>
</evidence>
<dbReference type="EMBL" id="DUFG01000022">
    <property type="protein sequence ID" value="HIH08659.1"/>
    <property type="molecule type" value="Genomic_DNA"/>
</dbReference>
<name>A0A7J4IWK3_9ARCH</name>